<dbReference type="InterPro" id="IPR045734">
    <property type="entry name" value="Snx8_BAR_dom"/>
</dbReference>
<dbReference type="PANTHER" id="PTHR47554">
    <property type="entry name" value="SORTING NEXIN MVP1"/>
    <property type="match status" value="1"/>
</dbReference>
<evidence type="ECO:0000259" key="11">
    <source>
        <dbReference type="PROSITE" id="PS50195"/>
    </source>
</evidence>
<reference evidence="12" key="1">
    <citation type="submission" date="2021-03" db="EMBL/GenBank/DDBJ databases">
        <authorList>
            <person name="Palmer J.M."/>
        </authorList>
    </citation>
    <scope>NUCLEOTIDE SEQUENCE</scope>
    <source>
        <strain evidence="12">ARV_011</strain>
    </source>
</reference>
<dbReference type="CDD" id="cd07597">
    <property type="entry name" value="BAR_SNX8"/>
    <property type="match status" value="1"/>
</dbReference>
<evidence type="ECO:0000256" key="1">
    <source>
        <dbReference type="ARBA" id="ARBA00004287"/>
    </source>
</evidence>
<keyword evidence="7" id="KW-0653">Protein transport</keyword>
<keyword evidence="5" id="KW-0813">Transport</keyword>
<dbReference type="PANTHER" id="PTHR47554:SF1">
    <property type="entry name" value="SORTING NEXIN MVP1"/>
    <property type="match status" value="1"/>
</dbReference>
<dbReference type="Proteomes" id="UP000790833">
    <property type="component" value="Unassembled WGS sequence"/>
</dbReference>
<accession>A0A9P7V747</accession>
<dbReference type="AlphaFoldDB" id="A0A9P7V747"/>
<gene>
    <name evidence="12" type="primary">MVP1</name>
    <name evidence="12" type="ORF">KQ657_001705</name>
</gene>
<dbReference type="InterPro" id="IPR035704">
    <property type="entry name" value="SNX8/Mvp1_PX"/>
</dbReference>
<evidence type="ECO:0000256" key="4">
    <source>
        <dbReference type="ARBA" id="ARBA00014268"/>
    </source>
</evidence>
<dbReference type="GO" id="GO:0006623">
    <property type="term" value="P:protein targeting to vacuole"/>
    <property type="evidence" value="ECO:0007669"/>
    <property type="project" value="TreeGrafter"/>
</dbReference>
<evidence type="ECO:0000313" key="13">
    <source>
        <dbReference type="Proteomes" id="UP000790833"/>
    </source>
</evidence>
<evidence type="ECO:0000256" key="9">
    <source>
        <dbReference type="ARBA" id="ARBA00072009"/>
    </source>
</evidence>
<dbReference type="RefSeq" id="XP_043048155.1">
    <property type="nucleotide sequence ID" value="XM_043192491.1"/>
</dbReference>
<evidence type="ECO:0000256" key="6">
    <source>
        <dbReference type="ARBA" id="ARBA00022490"/>
    </source>
</evidence>
<dbReference type="Pfam" id="PF19566">
    <property type="entry name" value="Snx8_BAR_dom"/>
    <property type="match status" value="1"/>
</dbReference>
<dbReference type="SMART" id="SM00312">
    <property type="entry name" value="PX"/>
    <property type="match status" value="1"/>
</dbReference>
<protein>
    <recommendedName>
        <fullName evidence="4">Sorting nexin MVP1</fullName>
    </recommendedName>
    <alternativeName>
        <fullName evidence="9">Sorting nexin mvp1</fullName>
    </alternativeName>
</protein>
<keyword evidence="13" id="KW-1185">Reference proteome</keyword>
<evidence type="ECO:0000256" key="2">
    <source>
        <dbReference type="ARBA" id="ARBA00004496"/>
    </source>
</evidence>
<feature type="region of interest" description="Disordered" evidence="10">
    <location>
        <begin position="29"/>
        <end position="49"/>
    </location>
</feature>
<feature type="compositionally biased region" description="Basic and acidic residues" evidence="10">
    <location>
        <begin position="34"/>
        <end position="46"/>
    </location>
</feature>
<evidence type="ECO:0000256" key="8">
    <source>
        <dbReference type="ARBA" id="ARBA00023136"/>
    </source>
</evidence>
<proteinExistence type="inferred from homology"/>
<evidence type="ECO:0000256" key="3">
    <source>
        <dbReference type="ARBA" id="ARBA00010883"/>
    </source>
</evidence>
<comment type="caution">
    <text evidence="12">The sequence shown here is derived from an EMBL/GenBank/DDBJ whole genome shotgun (WGS) entry which is preliminary data.</text>
</comment>
<dbReference type="GO" id="GO:0032266">
    <property type="term" value="F:phosphatidylinositol-3-phosphate binding"/>
    <property type="evidence" value="ECO:0007669"/>
    <property type="project" value="TreeGrafter"/>
</dbReference>
<dbReference type="OrthoDB" id="10064318at2759"/>
<dbReference type="Pfam" id="PF00787">
    <property type="entry name" value="PX"/>
    <property type="match status" value="1"/>
</dbReference>
<sequence>MNSSFFAEDPWENGWTDRSIETGRNSDLMLPAVDHNDSHHPHHDSDPTDEVSVLLKPLVDAHKLTAYQTRVIRGIVYDHSLYPVSDKTNFDQICGLIALELDGTGADYTTLQMRRGNVTLDDSIMQLLRPSTNPINDDKSHSITLGLHSSTIDDPLTSNLDQSVLASSMLSEHRDKLDGGENNTINSDDIDDNDANVFINSIRQSFRLVANPSVTIKEVPEREGLIFKHINYVVSTSKAKVLRRYSDFVWLLEVLLHKYPCRVIPGLPPKKFSVGAAPDSQFLQRRRRGLHRFLNQVLKHPVLLVEPLVVSFMTVPTDLATWRKQARIDTSVEFQGEKILADFIQKVWPGIASRFPTQWSKAETVMAQAIEMWTKIVVLVERHEKRQQLMAMDNDRFVETVSSFRKLNLGLYGANDDLGMINDSLDVISESFSRTSQALVDESYAVNTVVLEKFKNYVDYLYSFQELCERVKRLRSNTIPQLEQRIKDNEGKYRQLSTESADAKSSELARLKTSIVNDKQELFQQMNREWLIKHRCLEEYVMFQETQYLISEAWTEWTRGRVKFQHKLTSLSDSLGQEIVDVMPTANDGTQFSF</sequence>
<name>A0A9P7V747_9ASCO</name>
<dbReference type="GeneID" id="66115079"/>
<evidence type="ECO:0000313" key="12">
    <source>
        <dbReference type="EMBL" id="KAG7192605.1"/>
    </source>
</evidence>
<evidence type="ECO:0000256" key="7">
    <source>
        <dbReference type="ARBA" id="ARBA00022927"/>
    </source>
</evidence>
<dbReference type="Gene3D" id="3.30.1520.10">
    <property type="entry name" value="Phox-like domain"/>
    <property type="match status" value="1"/>
</dbReference>
<evidence type="ECO:0000256" key="5">
    <source>
        <dbReference type="ARBA" id="ARBA00022448"/>
    </source>
</evidence>
<dbReference type="CDD" id="cd06866">
    <property type="entry name" value="PX_SNX8_Mvp1p_like"/>
    <property type="match status" value="1"/>
</dbReference>
<dbReference type="InterPro" id="IPR036871">
    <property type="entry name" value="PX_dom_sf"/>
</dbReference>
<dbReference type="GO" id="GO:0005768">
    <property type="term" value="C:endosome"/>
    <property type="evidence" value="ECO:0007669"/>
    <property type="project" value="TreeGrafter"/>
</dbReference>
<dbReference type="GO" id="GO:0016020">
    <property type="term" value="C:membrane"/>
    <property type="evidence" value="ECO:0007669"/>
    <property type="project" value="UniProtKB-SubCell"/>
</dbReference>
<dbReference type="GO" id="GO:0005829">
    <property type="term" value="C:cytosol"/>
    <property type="evidence" value="ECO:0007669"/>
    <property type="project" value="GOC"/>
</dbReference>
<comment type="subcellular location">
    <subcellularLocation>
        <location evidence="2">Cytoplasm</location>
    </subcellularLocation>
    <subcellularLocation>
        <location evidence="1">Membrane</location>
        <topology evidence="1">Peripheral membrane protein</topology>
        <orientation evidence="1">Cytoplasmic side</orientation>
    </subcellularLocation>
</comment>
<dbReference type="InterPro" id="IPR001683">
    <property type="entry name" value="PX_dom"/>
</dbReference>
<dbReference type="InterPro" id="IPR028662">
    <property type="entry name" value="SNX8/Mvp1"/>
</dbReference>
<dbReference type="GO" id="GO:0042147">
    <property type="term" value="P:retrograde transport, endosome to Golgi"/>
    <property type="evidence" value="ECO:0007669"/>
    <property type="project" value="InterPro"/>
</dbReference>
<dbReference type="SUPFAM" id="SSF64268">
    <property type="entry name" value="PX domain"/>
    <property type="match status" value="1"/>
</dbReference>
<dbReference type="PROSITE" id="PS50195">
    <property type="entry name" value="PX"/>
    <property type="match status" value="1"/>
</dbReference>
<feature type="domain" description="PX" evidence="11">
    <location>
        <begin position="206"/>
        <end position="320"/>
    </location>
</feature>
<dbReference type="FunFam" id="3.30.1520.10:FF:000042">
    <property type="entry name" value="Sorting nexin mvp1"/>
    <property type="match status" value="1"/>
</dbReference>
<dbReference type="EMBL" id="JAHMUF010000017">
    <property type="protein sequence ID" value="KAG7192605.1"/>
    <property type="molecule type" value="Genomic_DNA"/>
</dbReference>
<evidence type="ECO:0000256" key="10">
    <source>
        <dbReference type="SAM" id="MobiDB-lite"/>
    </source>
</evidence>
<keyword evidence="8" id="KW-0472">Membrane</keyword>
<keyword evidence="6" id="KW-0963">Cytoplasm</keyword>
<organism evidence="12 13">
    <name type="scientific">Scheffersomyces spartinae</name>
    <dbReference type="NCBI Taxonomy" id="45513"/>
    <lineage>
        <taxon>Eukaryota</taxon>
        <taxon>Fungi</taxon>
        <taxon>Dikarya</taxon>
        <taxon>Ascomycota</taxon>
        <taxon>Saccharomycotina</taxon>
        <taxon>Pichiomycetes</taxon>
        <taxon>Debaryomycetaceae</taxon>
        <taxon>Scheffersomyces</taxon>
    </lineage>
</organism>
<comment type="similarity">
    <text evidence="3">Belongs to the sorting nexin family.</text>
</comment>